<organism evidence="4">
    <name type="scientific">Streptomyces tabacisoli</name>
    <dbReference type="NCBI Taxonomy" id="3156398"/>
    <lineage>
        <taxon>Bacteria</taxon>
        <taxon>Bacillati</taxon>
        <taxon>Actinomycetota</taxon>
        <taxon>Actinomycetes</taxon>
        <taxon>Kitasatosporales</taxon>
        <taxon>Streptomycetaceae</taxon>
        <taxon>Streptomyces</taxon>
    </lineage>
</organism>
<evidence type="ECO:0000256" key="2">
    <source>
        <dbReference type="RuleBase" id="RU003749"/>
    </source>
</evidence>
<evidence type="ECO:0000256" key="1">
    <source>
        <dbReference type="ARBA" id="ARBA00009013"/>
    </source>
</evidence>
<reference evidence="4" key="1">
    <citation type="submission" date="2024-06" db="EMBL/GenBank/DDBJ databases">
        <title>Streptomyces sp. strain HUAS MG91 genome sequences.</title>
        <authorList>
            <person name="Mo P."/>
        </authorList>
    </citation>
    <scope>NUCLEOTIDE SEQUENCE</scope>
    <source>
        <strain evidence="4">HUAS MG91</strain>
    </source>
</reference>
<protein>
    <recommendedName>
        <fullName evidence="2">Anti-sigma factor antagonist</fullName>
    </recommendedName>
</protein>
<evidence type="ECO:0000259" key="3">
    <source>
        <dbReference type="PROSITE" id="PS50801"/>
    </source>
</evidence>
<dbReference type="PROSITE" id="PS50801">
    <property type="entry name" value="STAS"/>
    <property type="match status" value="1"/>
</dbReference>
<accession>A0AAU8J338</accession>
<dbReference type="PANTHER" id="PTHR33495:SF2">
    <property type="entry name" value="ANTI-SIGMA FACTOR ANTAGONIST TM_1081-RELATED"/>
    <property type="match status" value="1"/>
</dbReference>
<dbReference type="RefSeq" id="WP_353946371.1">
    <property type="nucleotide sequence ID" value="NZ_CP159534.1"/>
</dbReference>
<proteinExistence type="inferred from homology"/>
<dbReference type="GO" id="GO:0043856">
    <property type="term" value="F:anti-sigma factor antagonist activity"/>
    <property type="evidence" value="ECO:0007669"/>
    <property type="project" value="InterPro"/>
</dbReference>
<dbReference type="Gene3D" id="3.30.750.24">
    <property type="entry name" value="STAS domain"/>
    <property type="match status" value="1"/>
</dbReference>
<dbReference type="InterPro" id="IPR036513">
    <property type="entry name" value="STAS_dom_sf"/>
</dbReference>
<feature type="domain" description="STAS" evidence="3">
    <location>
        <begin position="14"/>
        <end position="123"/>
    </location>
</feature>
<dbReference type="InterPro" id="IPR002645">
    <property type="entry name" value="STAS_dom"/>
</dbReference>
<dbReference type="EMBL" id="CP159534">
    <property type="protein sequence ID" value="XCJ74935.1"/>
    <property type="molecule type" value="Genomic_DNA"/>
</dbReference>
<dbReference type="KEGG" id="stac:ABII15_35410"/>
<gene>
    <name evidence="4" type="ORF">ABII15_35410</name>
</gene>
<dbReference type="PANTHER" id="PTHR33495">
    <property type="entry name" value="ANTI-SIGMA FACTOR ANTAGONIST TM_1081-RELATED-RELATED"/>
    <property type="match status" value="1"/>
</dbReference>
<dbReference type="CDD" id="cd07043">
    <property type="entry name" value="STAS_anti-anti-sigma_factors"/>
    <property type="match status" value="1"/>
</dbReference>
<dbReference type="InterPro" id="IPR003658">
    <property type="entry name" value="Anti-sigma_ant"/>
</dbReference>
<dbReference type="Pfam" id="PF01740">
    <property type="entry name" value="STAS"/>
    <property type="match status" value="1"/>
</dbReference>
<sequence length="123" mass="12928">MTHPHGPAEQPSRLSVSHSTASDIEIVTAKGEIDASNIAVLTTALACPDAASRAPRRVLDLGAVTFMDSTGINALLTAHRQAEEAGGWLRLANMDGPVLRLVELVGIDQVIACYPSVELARTS</sequence>
<dbReference type="NCBIfam" id="TIGR00377">
    <property type="entry name" value="ant_ant_sig"/>
    <property type="match status" value="1"/>
</dbReference>
<comment type="similarity">
    <text evidence="1 2">Belongs to the anti-sigma-factor antagonist family.</text>
</comment>
<dbReference type="SUPFAM" id="SSF52091">
    <property type="entry name" value="SpoIIaa-like"/>
    <property type="match status" value="1"/>
</dbReference>
<dbReference type="AlphaFoldDB" id="A0AAU8J338"/>
<evidence type="ECO:0000313" key="4">
    <source>
        <dbReference type="EMBL" id="XCJ74935.1"/>
    </source>
</evidence>
<name>A0AAU8J338_9ACTN</name>